<evidence type="ECO:0000313" key="11">
    <source>
        <dbReference type="Proteomes" id="UP000613582"/>
    </source>
</evidence>
<evidence type="ECO:0000256" key="1">
    <source>
        <dbReference type="ARBA" id="ARBA00001953"/>
    </source>
</evidence>
<evidence type="ECO:0000256" key="3">
    <source>
        <dbReference type="ARBA" id="ARBA00022741"/>
    </source>
</evidence>
<dbReference type="PANTHER" id="PTHR18866">
    <property type="entry name" value="CARBOXYLASE:PYRUVATE/ACETYL-COA/PROPIONYL-COA CARBOXYLASE"/>
    <property type="match status" value="1"/>
</dbReference>
<evidence type="ECO:0000256" key="4">
    <source>
        <dbReference type="ARBA" id="ARBA00022840"/>
    </source>
</evidence>
<dbReference type="InterPro" id="IPR011761">
    <property type="entry name" value="ATP-grasp"/>
</dbReference>
<feature type="domain" description="Lipoyl-binding" evidence="7">
    <location>
        <begin position="591"/>
        <end position="666"/>
    </location>
</feature>
<evidence type="ECO:0000256" key="5">
    <source>
        <dbReference type="ARBA" id="ARBA00023267"/>
    </source>
</evidence>
<dbReference type="GO" id="GO:0046872">
    <property type="term" value="F:metal ion binding"/>
    <property type="evidence" value="ECO:0007669"/>
    <property type="project" value="InterPro"/>
</dbReference>
<dbReference type="RefSeq" id="WP_188159543.1">
    <property type="nucleotide sequence ID" value="NZ_BMGH01000001.1"/>
</dbReference>
<dbReference type="SUPFAM" id="SSF52440">
    <property type="entry name" value="PreATP-grasp domain"/>
    <property type="match status" value="1"/>
</dbReference>
<dbReference type="InterPro" id="IPR005479">
    <property type="entry name" value="CPAse_ATP-bd"/>
</dbReference>
<dbReference type="FunFam" id="3.30.470.20:FF:000028">
    <property type="entry name" value="Methylcrotonoyl-CoA carboxylase subunit alpha, mitochondrial"/>
    <property type="match status" value="1"/>
</dbReference>
<dbReference type="InterPro" id="IPR000089">
    <property type="entry name" value="Biotin_lipoyl"/>
</dbReference>
<comment type="cofactor">
    <cofactor evidence="1">
        <name>biotin</name>
        <dbReference type="ChEBI" id="CHEBI:57586"/>
    </cofactor>
</comment>
<dbReference type="PANTHER" id="PTHR18866:SF33">
    <property type="entry name" value="METHYLCROTONOYL-COA CARBOXYLASE SUBUNIT ALPHA, MITOCHONDRIAL-RELATED"/>
    <property type="match status" value="1"/>
</dbReference>
<evidence type="ECO:0000313" key="10">
    <source>
        <dbReference type="EMBL" id="GGC97593.1"/>
    </source>
</evidence>
<dbReference type="FunFam" id="3.40.50.20:FF:000010">
    <property type="entry name" value="Propionyl-CoA carboxylase subunit alpha"/>
    <property type="match status" value="1"/>
</dbReference>
<dbReference type="PROSITE" id="PS50968">
    <property type="entry name" value="BIOTINYL_LIPOYL"/>
    <property type="match status" value="1"/>
</dbReference>
<dbReference type="InterPro" id="IPR011054">
    <property type="entry name" value="Rudment_hybrid_motif"/>
</dbReference>
<dbReference type="GO" id="GO:0005524">
    <property type="term" value="F:ATP binding"/>
    <property type="evidence" value="ECO:0007669"/>
    <property type="project" value="UniProtKB-UniRule"/>
</dbReference>
<evidence type="ECO:0000256" key="6">
    <source>
        <dbReference type="PROSITE-ProRule" id="PRU00409"/>
    </source>
</evidence>
<feature type="domain" description="ATP-grasp" evidence="8">
    <location>
        <begin position="120"/>
        <end position="318"/>
    </location>
</feature>
<dbReference type="InterPro" id="IPR011053">
    <property type="entry name" value="Single_hybrid_motif"/>
</dbReference>
<keyword evidence="2" id="KW-0436">Ligase</keyword>
<name>A0A8J2V1E9_9PROT</name>
<dbReference type="InterPro" id="IPR011764">
    <property type="entry name" value="Biotin_carboxylation_dom"/>
</dbReference>
<reference evidence="10" key="2">
    <citation type="submission" date="2020-09" db="EMBL/GenBank/DDBJ databases">
        <authorList>
            <person name="Sun Q."/>
            <person name="Zhou Y."/>
        </authorList>
    </citation>
    <scope>NUCLEOTIDE SEQUENCE</scope>
    <source>
        <strain evidence="10">CGMCC 1.12921</strain>
    </source>
</reference>
<dbReference type="FunFam" id="3.30.1490.20:FF:000003">
    <property type="entry name" value="acetyl-CoA carboxylase isoform X1"/>
    <property type="match status" value="1"/>
</dbReference>
<feature type="domain" description="Biotin carboxylation" evidence="9">
    <location>
        <begin position="1"/>
        <end position="445"/>
    </location>
</feature>
<dbReference type="InterPro" id="IPR050856">
    <property type="entry name" value="Biotin_carboxylase_complex"/>
</dbReference>
<keyword evidence="4 6" id="KW-0067">ATP-binding</keyword>
<dbReference type="AlphaFoldDB" id="A0A8J2V1E9"/>
<sequence>MMKSVLIANRGEIACRIIHTCRSMGLRTIAVYSDADRDALHVQLADEAVHIGPPQPSESYLKIENILRAVEVAGADAVHPGYGFLSENTKFARALADAGITFIGPNAEAIRQMGDKIESKRIAEKAGVPGVPGYNGDDQTDAVLIAEAEKIGFPLMVKASAGGGGKGMRRVFERKELEGAIDMARKEAKSSFGDDRLLIEKLITRPRHLEVQIAADKHGNVIHLFERDCSVQRNNQKVLEEAPAPNLPDGVRNKLFERAIALAKTIGYDSLGTVEFIMDAGDDEPAFLEMNTRLQVEHPVTEYITGLDLVELQIRIAGGEELPYEQHEIYPRGHAIEARVTAEKPAQNFMPDIGKVHLIHWPTDIRIDTGIEAGSEISQYYDSMVAKIIAYGSERREACDRLAAALETTAVIGVETNTAFLRDCVLAEDFYAGRATTSFLPETFPDGWQPDASSDAIMAMRAAAIWQAIEEQHQPFTGFRVLSNAGNPARSFVTIQQEGVEPDGGEAVEMIVSRSCADGTPGKGGTRYAISGGGETHEVGVKLDGSMAMLFGEGYRTAVSFFKLDEVLYIGAKGRVRKFTILPSAEFARARLAAGGSGDVVSDMPGAVSEVLVEAGQPIEAGQPVLVLESMKLLITLNASVSGTVETVAVKPGDIVKAGAVLVGITPQENG</sequence>
<dbReference type="Pfam" id="PF00364">
    <property type="entry name" value="Biotin_lipoyl"/>
    <property type="match status" value="1"/>
</dbReference>
<dbReference type="InterPro" id="IPR005482">
    <property type="entry name" value="Biotin_COase_C"/>
</dbReference>
<dbReference type="SUPFAM" id="SSF51246">
    <property type="entry name" value="Rudiment single hybrid motif"/>
    <property type="match status" value="1"/>
</dbReference>
<comment type="caution">
    <text evidence="10">The sequence shown here is derived from an EMBL/GenBank/DDBJ whole genome shotgun (WGS) entry which is preliminary data.</text>
</comment>
<dbReference type="PROSITE" id="PS00867">
    <property type="entry name" value="CPSASE_2"/>
    <property type="match status" value="1"/>
</dbReference>
<dbReference type="InterPro" id="IPR016185">
    <property type="entry name" value="PreATP-grasp_dom_sf"/>
</dbReference>
<evidence type="ECO:0000256" key="2">
    <source>
        <dbReference type="ARBA" id="ARBA00022598"/>
    </source>
</evidence>
<keyword evidence="3 6" id="KW-0547">Nucleotide-binding</keyword>
<evidence type="ECO:0000259" key="9">
    <source>
        <dbReference type="PROSITE" id="PS50979"/>
    </source>
</evidence>
<dbReference type="EMBL" id="BMGH01000001">
    <property type="protein sequence ID" value="GGC97593.1"/>
    <property type="molecule type" value="Genomic_DNA"/>
</dbReference>
<dbReference type="Proteomes" id="UP000613582">
    <property type="component" value="Unassembled WGS sequence"/>
</dbReference>
<dbReference type="CDD" id="cd06850">
    <property type="entry name" value="biotinyl_domain"/>
    <property type="match status" value="1"/>
</dbReference>
<organism evidence="10 11">
    <name type="scientific">Aquisalinus flavus</name>
    <dbReference type="NCBI Taxonomy" id="1526572"/>
    <lineage>
        <taxon>Bacteria</taxon>
        <taxon>Pseudomonadati</taxon>
        <taxon>Pseudomonadota</taxon>
        <taxon>Alphaproteobacteria</taxon>
        <taxon>Parvularculales</taxon>
        <taxon>Parvularculaceae</taxon>
        <taxon>Aquisalinus</taxon>
    </lineage>
</organism>
<dbReference type="SUPFAM" id="SSF56059">
    <property type="entry name" value="Glutathione synthetase ATP-binding domain-like"/>
    <property type="match status" value="1"/>
</dbReference>
<dbReference type="PROSITE" id="PS50975">
    <property type="entry name" value="ATP_GRASP"/>
    <property type="match status" value="1"/>
</dbReference>
<evidence type="ECO:0000259" key="8">
    <source>
        <dbReference type="PROSITE" id="PS50975"/>
    </source>
</evidence>
<dbReference type="InterPro" id="IPR005481">
    <property type="entry name" value="BC-like_N"/>
</dbReference>
<dbReference type="PROSITE" id="PS50979">
    <property type="entry name" value="BC"/>
    <property type="match status" value="1"/>
</dbReference>
<dbReference type="Gene3D" id="2.40.50.100">
    <property type="match status" value="1"/>
</dbReference>
<reference evidence="10" key="1">
    <citation type="journal article" date="2014" name="Int. J. Syst. Evol. Microbiol.">
        <title>Complete genome sequence of Corynebacterium casei LMG S-19264T (=DSM 44701T), isolated from a smear-ripened cheese.</title>
        <authorList>
            <consortium name="US DOE Joint Genome Institute (JGI-PGF)"/>
            <person name="Walter F."/>
            <person name="Albersmeier A."/>
            <person name="Kalinowski J."/>
            <person name="Ruckert C."/>
        </authorList>
    </citation>
    <scope>NUCLEOTIDE SEQUENCE</scope>
    <source>
        <strain evidence="10">CGMCC 1.12921</strain>
    </source>
</reference>
<proteinExistence type="predicted"/>
<dbReference type="Gene3D" id="3.30.470.20">
    <property type="entry name" value="ATP-grasp fold, B domain"/>
    <property type="match status" value="1"/>
</dbReference>
<keyword evidence="5" id="KW-0092">Biotin</keyword>
<dbReference type="Pfam" id="PF00289">
    <property type="entry name" value="Biotin_carb_N"/>
    <property type="match status" value="1"/>
</dbReference>
<dbReference type="SMART" id="SM00878">
    <property type="entry name" value="Biotin_carb_C"/>
    <property type="match status" value="1"/>
</dbReference>
<dbReference type="PROSITE" id="PS00866">
    <property type="entry name" value="CPSASE_1"/>
    <property type="match status" value="1"/>
</dbReference>
<keyword evidence="11" id="KW-1185">Reference proteome</keyword>
<dbReference type="Pfam" id="PF02785">
    <property type="entry name" value="Biotin_carb_C"/>
    <property type="match status" value="1"/>
</dbReference>
<accession>A0A8J2V1E9</accession>
<evidence type="ECO:0000259" key="7">
    <source>
        <dbReference type="PROSITE" id="PS50968"/>
    </source>
</evidence>
<dbReference type="SUPFAM" id="SSF51230">
    <property type="entry name" value="Single hybrid motif"/>
    <property type="match status" value="1"/>
</dbReference>
<gene>
    <name evidence="10" type="primary">pccA</name>
    <name evidence="10" type="ORF">GCM10011342_03160</name>
</gene>
<protein>
    <submittedName>
        <fullName evidence="10">Acetyl/propionyl-CoA carboxylase subuit alpha</fullName>
    </submittedName>
</protein>
<dbReference type="Pfam" id="PF02786">
    <property type="entry name" value="CPSase_L_D2"/>
    <property type="match status" value="1"/>
</dbReference>
<dbReference type="GO" id="GO:0016874">
    <property type="term" value="F:ligase activity"/>
    <property type="evidence" value="ECO:0007669"/>
    <property type="project" value="UniProtKB-KW"/>
</dbReference>